<proteinExistence type="predicted"/>
<evidence type="ECO:0000256" key="1">
    <source>
        <dbReference type="ARBA" id="ARBA00023098"/>
    </source>
</evidence>
<evidence type="ECO:0000313" key="2">
    <source>
        <dbReference type="EMBL" id="ORX06161.1"/>
    </source>
</evidence>
<dbReference type="GO" id="GO:0006635">
    <property type="term" value="P:fatty acid beta-oxidation"/>
    <property type="evidence" value="ECO:0007669"/>
    <property type="project" value="TreeGrafter"/>
</dbReference>
<evidence type="ECO:0000313" key="3">
    <source>
        <dbReference type="Proteomes" id="UP000193090"/>
    </source>
</evidence>
<dbReference type="OrthoDB" id="3567227at2"/>
<dbReference type="FunFam" id="3.90.226.10:FF:000049">
    <property type="entry name" value="Enoyl-CoA delta isomerase 3"/>
    <property type="match status" value="1"/>
</dbReference>
<dbReference type="RefSeq" id="WP_085109434.1">
    <property type="nucleotide sequence ID" value="NZ_JACKSN010000203.1"/>
</dbReference>
<keyword evidence="3" id="KW-1185">Reference proteome</keyword>
<dbReference type="PANTHER" id="PTHR11941">
    <property type="entry name" value="ENOYL-COA HYDRATASE-RELATED"/>
    <property type="match status" value="1"/>
</dbReference>
<dbReference type="InterPro" id="IPR029045">
    <property type="entry name" value="ClpP/crotonase-like_dom_sf"/>
</dbReference>
<dbReference type="Pfam" id="PF00378">
    <property type="entry name" value="ECH_1"/>
    <property type="match status" value="1"/>
</dbReference>
<dbReference type="GO" id="GO:0004165">
    <property type="term" value="F:delta(3)-delta(2)-enoyl-CoA isomerase activity"/>
    <property type="evidence" value="ECO:0007669"/>
    <property type="project" value="TreeGrafter"/>
</dbReference>
<dbReference type="EMBL" id="LQPZ01000016">
    <property type="protein sequence ID" value="ORX06161.1"/>
    <property type="molecule type" value="Genomic_DNA"/>
</dbReference>
<gene>
    <name evidence="2" type="ORF">AWC30_07090</name>
</gene>
<dbReference type="PANTHER" id="PTHR11941:SF75">
    <property type="entry name" value="ENOYL-COA HYDRATASE_ISOMERASE FAMILY PROTEIN"/>
    <property type="match status" value="1"/>
</dbReference>
<dbReference type="Proteomes" id="UP000193090">
    <property type="component" value="Unassembled WGS sequence"/>
</dbReference>
<comment type="caution">
    <text evidence="2">The sequence shown here is derived from an EMBL/GenBank/DDBJ whole genome shotgun (WGS) entry which is preliminary data.</text>
</comment>
<dbReference type="InterPro" id="IPR001753">
    <property type="entry name" value="Enoyl-CoA_hydra/iso"/>
</dbReference>
<reference evidence="2 3" key="1">
    <citation type="submission" date="2016-01" db="EMBL/GenBank/DDBJ databases">
        <title>The new phylogeny of the genus Mycobacterium.</title>
        <authorList>
            <person name="Tarcisio F."/>
            <person name="Conor M."/>
            <person name="Antonella G."/>
            <person name="Elisabetta G."/>
            <person name="Giulia F.S."/>
            <person name="Sara T."/>
            <person name="Anna F."/>
            <person name="Clotilde B."/>
            <person name="Roberto B."/>
            <person name="Veronica D.S."/>
            <person name="Fabio R."/>
            <person name="Monica P."/>
            <person name="Olivier J."/>
            <person name="Enrico T."/>
            <person name="Nicola S."/>
        </authorList>
    </citation>
    <scope>NUCLEOTIDE SEQUENCE [LARGE SCALE GENOMIC DNA]</scope>
    <source>
        <strain evidence="2 3">DSM 44153</strain>
    </source>
</reference>
<dbReference type="SUPFAM" id="SSF52096">
    <property type="entry name" value="ClpP/crotonase"/>
    <property type="match status" value="1"/>
</dbReference>
<name>A0A1X2ELZ0_9MYCO</name>
<keyword evidence="1" id="KW-0443">Lipid metabolism</keyword>
<accession>A0A1X2ELZ0</accession>
<dbReference type="AlphaFoldDB" id="A0A1X2ELZ0"/>
<sequence length="222" mass="23863">MATLTNDGPLWTLDLGDDENRFSPDWLTSVETALDDLEATTEPAALLTTGVGKYYSNGLDLDWVGQHFDQLDAYVDRVQSLFARVLTLPVSTVAAVNGHAFGAGAMLALAHDWRVMRDDRGYFCFPEVDINIPFTPGMTALITAKLTPRAALDAMSTGRRYPAADAVAAGLVDAAAPLAELNERAADLVRKLAGKDRTTLGTIKTRLFADALDALRRPNPGG</sequence>
<protein>
    <submittedName>
        <fullName evidence="2">Enoyl-CoA hydratase</fullName>
    </submittedName>
</protein>
<dbReference type="CDD" id="cd06558">
    <property type="entry name" value="crotonase-like"/>
    <property type="match status" value="1"/>
</dbReference>
<organism evidence="2 3">
    <name type="scientific">Mycolicibacillus trivialis</name>
    <dbReference type="NCBI Taxonomy" id="1798"/>
    <lineage>
        <taxon>Bacteria</taxon>
        <taxon>Bacillati</taxon>
        <taxon>Actinomycetota</taxon>
        <taxon>Actinomycetes</taxon>
        <taxon>Mycobacteriales</taxon>
        <taxon>Mycobacteriaceae</taxon>
        <taxon>Mycolicibacillus</taxon>
    </lineage>
</organism>
<dbReference type="Gene3D" id="3.90.226.10">
    <property type="entry name" value="2-enoyl-CoA Hydratase, Chain A, domain 1"/>
    <property type="match status" value="1"/>
</dbReference>
<dbReference type="STRING" id="1798.AWC30_07090"/>